<evidence type="ECO:0000313" key="2">
    <source>
        <dbReference type="Proteomes" id="UP000737420"/>
    </source>
</evidence>
<comment type="caution">
    <text evidence="1">The sequence shown here is derived from an EMBL/GenBank/DDBJ whole genome shotgun (WGS) entry which is preliminary data.</text>
</comment>
<dbReference type="EMBL" id="BPOP01000086">
    <property type="protein sequence ID" value="GJB94248.1"/>
    <property type="molecule type" value="Genomic_DNA"/>
</dbReference>
<accession>A0ABD0BFL8</accession>
<protein>
    <submittedName>
        <fullName evidence="1">Uncharacterized protein</fullName>
    </submittedName>
</protein>
<dbReference type="RefSeq" id="WP_021465604.1">
    <property type="nucleotide sequence ID" value="NZ_AP024402.1"/>
</dbReference>
<name>A0ABD0BFL8_AERCA</name>
<proteinExistence type="predicted"/>
<gene>
    <name evidence="1" type="ORF">KAM382_43090</name>
</gene>
<reference evidence="1 2" key="1">
    <citation type="submission" date="2021-07" db="EMBL/GenBank/DDBJ databases">
        <title>Draft genome sequence of carbapenem-resistant Aeromonas spp. in Japan.</title>
        <authorList>
            <person name="Maehana S."/>
            <person name="Suzuki M."/>
            <person name="Kitasato H."/>
        </authorList>
    </citation>
    <scope>NUCLEOTIDE SEQUENCE [LARGE SCALE GENOMIC DNA]</scope>
    <source>
        <strain evidence="1 2">KAM382</strain>
    </source>
</reference>
<dbReference type="Proteomes" id="UP000737420">
    <property type="component" value="Unassembled WGS sequence"/>
</dbReference>
<evidence type="ECO:0000313" key="1">
    <source>
        <dbReference type="EMBL" id="GJB94248.1"/>
    </source>
</evidence>
<dbReference type="AlphaFoldDB" id="A0ABD0BFL8"/>
<organism evidence="1 2">
    <name type="scientific">Aeromonas caviae</name>
    <name type="common">Aeromonas punctata</name>
    <dbReference type="NCBI Taxonomy" id="648"/>
    <lineage>
        <taxon>Bacteria</taxon>
        <taxon>Pseudomonadati</taxon>
        <taxon>Pseudomonadota</taxon>
        <taxon>Gammaproteobacteria</taxon>
        <taxon>Aeromonadales</taxon>
        <taxon>Aeromonadaceae</taxon>
        <taxon>Aeromonas</taxon>
    </lineage>
</organism>
<sequence length="91" mass="10941">MINKDDFQQMALKNRFLLEQFTDFKEFFLSWTALLKKNGDSYLIENDGREGWLILYSENSNGGWDEVEKVVSHKFHKDDYVKQCELWLSRI</sequence>